<dbReference type="InterPro" id="IPR032466">
    <property type="entry name" value="Metal_Hydrolase"/>
</dbReference>
<sequence>MKSLLLLLGVLLSPMLSSDKDIQKVFDVHLHGSSDVPAQLAALEQAGVHRAAISTSWNLQNSYRGKSKINFLYGLMFPCPNGHVPYSLQPCFPNGQDWPSLHWVEEQIKAGKIDFLGEILSQYYGISSSDSLLLPYYALAERYNLPVGIHTGGAGPNHGAPNFKEELGSPLHFEKLLSTFPKLKVWIMHAGDSYYSDAISIMTQNEQVYADISVLSNPAIVSADRFAAIMSAFMEAGLEDRLMFGTDNGDVRQVIAAINGLTFLSKKQKDKIFFQNAARFFAE</sequence>
<gene>
    <name evidence="3" type="ORF">GCM10007415_09430</name>
</gene>
<evidence type="ECO:0000256" key="1">
    <source>
        <dbReference type="ARBA" id="ARBA00023239"/>
    </source>
</evidence>
<dbReference type="SUPFAM" id="SSF51556">
    <property type="entry name" value="Metallo-dependent hydrolases"/>
    <property type="match status" value="1"/>
</dbReference>
<keyword evidence="1" id="KW-0456">Lyase</keyword>
<keyword evidence="4" id="KW-1185">Reference proteome</keyword>
<dbReference type="GO" id="GO:0016831">
    <property type="term" value="F:carboxy-lyase activity"/>
    <property type="evidence" value="ECO:0007669"/>
    <property type="project" value="InterPro"/>
</dbReference>
<proteinExistence type="predicted"/>
<feature type="domain" description="Amidohydrolase-related" evidence="2">
    <location>
        <begin position="125"/>
        <end position="281"/>
    </location>
</feature>
<name>A0A917HGZ3_9SPHI</name>
<reference evidence="3" key="2">
    <citation type="submission" date="2020-09" db="EMBL/GenBank/DDBJ databases">
        <authorList>
            <person name="Sun Q."/>
            <person name="Zhou Y."/>
        </authorList>
    </citation>
    <scope>NUCLEOTIDE SEQUENCE</scope>
    <source>
        <strain evidence="3">CGMCC 1.12195</strain>
    </source>
</reference>
<dbReference type="RefSeq" id="WP_188504759.1">
    <property type="nucleotide sequence ID" value="NZ_BMER01000001.1"/>
</dbReference>
<dbReference type="EMBL" id="BMER01000001">
    <property type="protein sequence ID" value="GGG79341.1"/>
    <property type="molecule type" value="Genomic_DNA"/>
</dbReference>
<evidence type="ECO:0000313" key="3">
    <source>
        <dbReference type="EMBL" id="GGG79341.1"/>
    </source>
</evidence>
<comment type="caution">
    <text evidence="3">The sequence shown here is derived from an EMBL/GenBank/DDBJ whole genome shotgun (WGS) entry which is preliminary data.</text>
</comment>
<dbReference type="Gene3D" id="3.20.20.140">
    <property type="entry name" value="Metal-dependent hydrolases"/>
    <property type="match status" value="1"/>
</dbReference>
<evidence type="ECO:0000313" key="4">
    <source>
        <dbReference type="Proteomes" id="UP000660862"/>
    </source>
</evidence>
<evidence type="ECO:0000259" key="2">
    <source>
        <dbReference type="Pfam" id="PF04909"/>
    </source>
</evidence>
<dbReference type="Proteomes" id="UP000660862">
    <property type="component" value="Unassembled WGS sequence"/>
</dbReference>
<reference evidence="3" key="1">
    <citation type="journal article" date="2014" name="Int. J. Syst. Evol. Microbiol.">
        <title>Complete genome sequence of Corynebacterium casei LMG S-19264T (=DSM 44701T), isolated from a smear-ripened cheese.</title>
        <authorList>
            <consortium name="US DOE Joint Genome Institute (JGI-PGF)"/>
            <person name="Walter F."/>
            <person name="Albersmeier A."/>
            <person name="Kalinowski J."/>
            <person name="Ruckert C."/>
        </authorList>
    </citation>
    <scope>NUCLEOTIDE SEQUENCE</scope>
    <source>
        <strain evidence="3">CGMCC 1.12195</strain>
    </source>
</reference>
<dbReference type="GO" id="GO:0016787">
    <property type="term" value="F:hydrolase activity"/>
    <property type="evidence" value="ECO:0007669"/>
    <property type="project" value="InterPro"/>
</dbReference>
<dbReference type="AlphaFoldDB" id="A0A917HGZ3"/>
<dbReference type="InterPro" id="IPR006680">
    <property type="entry name" value="Amidohydro-rel"/>
</dbReference>
<protein>
    <recommendedName>
        <fullName evidence="2">Amidohydrolase-related domain-containing protein</fullName>
    </recommendedName>
</protein>
<dbReference type="PANTHER" id="PTHR21240">
    <property type="entry name" value="2-AMINO-3-CARBOXYLMUCONATE-6-SEMIALDEHYDE DECARBOXYLASE"/>
    <property type="match status" value="1"/>
</dbReference>
<accession>A0A917HGZ3</accession>
<dbReference type="Pfam" id="PF04909">
    <property type="entry name" value="Amidohydro_2"/>
    <property type="match status" value="1"/>
</dbReference>
<dbReference type="InterPro" id="IPR032465">
    <property type="entry name" value="ACMSD"/>
</dbReference>
<organism evidence="3 4">
    <name type="scientific">Parapedobacter pyrenivorans</name>
    <dbReference type="NCBI Taxonomy" id="1305674"/>
    <lineage>
        <taxon>Bacteria</taxon>
        <taxon>Pseudomonadati</taxon>
        <taxon>Bacteroidota</taxon>
        <taxon>Sphingobacteriia</taxon>
        <taxon>Sphingobacteriales</taxon>
        <taxon>Sphingobacteriaceae</taxon>
        <taxon>Parapedobacter</taxon>
    </lineage>
</organism>